<evidence type="ECO:0000259" key="6">
    <source>
        <dbReference type="PROSITE" id="PS50002"/>
    </source>
</evidence>
<dbReference type="FunFam" id="2.30.30.40:FF:000072">
    <property type="entry name" value="Unconventional Myosin IB"/>
    <property type="match status" value="1"/>
</dbReference>
<dbReference type="Gene3D" id="2.30.30.40">
    <property type="entry name" value="SH3 Domains"/>
    <property type="match status" value="1"/>
</dbReference>
<sequence>MAAVAGYGQAPHYQQQQYNGGSSLYSSSGSQSSVQQFSEPPLDDDQYTALFCKALYDYTAQDASALSFQKGDIIEVLTQQPSGWWDGLLGEERGWFPSNYVVVISEEEAELTLGAQEANDPEAPVDFGAAMLRSSSMAGEEWLGDSEQSGNNSLMALAEASLAPDEDNTKASDFWMPEVTADGQVFYVNHQTGQRSRDLPREAEEETAADNFSGFQSQASFTSGIGASSAYASPTLLSSVHSPEASAGFGFHRRTDTPEPWVRKLADDGRSYYYWNQETDQVQWTRPDNTLSSPYTGDQPPPGSGRPSPNGLRSETAASGRLQSHMHSRPLSVYSDDSEIQPPELSHIASSRSATRNGGSRASPTAAPTTPYADYEYLSHALQNALALPPPEILVELSTSARDAIQAVMRTATAAAGSQPYDIVPEGKDDKLDAAVRLAVIAVRDLLYVAAAPTGHVPSNVFAHGESTSLSPSSQAALKPAQRRVTATLSKLVLSARAMEYEYGSSGSDAPSRIESDADELDRAVVSFVAEAERHSITRQNEQRLPRRLNGVFLPLVFNMGAAGSGCAGTWTGFGFAGAENEPQAGKKLDSEVLAEMDSWSAAFDQECRSLIDAMGSGIPEGNVRTSLRDIISQLSVFSSFVANIHVSSHVDIDGMRDSGPIANDTYTPLVDRARQLVRTLEAVLQSVYDDTSATFMYLQSVADGFSSVPYKLKAIQVNLSLVRQTLGSIQTLGEKQAAAASEDFSASIKWRRSRASVYAPHESFQGNSFMPESEDGDVIGMDDAFAKRAPRKPQVAPDMISTSSMSAHTELSEPYSDAGAYDDEPLEADDLLLDELDEGKKPQRSGGKDLTQFLGKDAPKHIVNRREVEALPWYLKPNTVDIVLDGDGSIRGGTLAALVERLTAHDAADSTFNKTFLMTFKSFTTVNELFDLLVERFYIQPPPKLTHQEREQWDQLKQHIVRMRVLNTFKSMISDEDVLQQEDLVIFGRMKEFLSREEVANVPAAKHLSILIGRGRGKEAVQRKITALQAPPPPIIPKNNKKPKLLDIDPLELARQLTIMESELYQKITPVECIQRARESKDDYNDSIAQVIQTSNRIADWVAESILNKDDSRRRAACLKQFIAVADKCRMLQNFSTMVAITSGLNTTPIRRLKRTWEHVPPKSMAMLASCERVLESARNYNSYRSAMANVTPPCVPFIGVFLTTLTFIQDGAKDNLPGNMINYRKRTKAAEVIQDIKRWQAQPFLFTPVPSVLAYLDESLRFNENQGDVRDLFWNLSLEREPREREDERMARLLQESGFL</sequence>
<dbReference type="PROSITE" id="PS50002">
    <property type="entry name" value="SH3"/>
    <property type="match status" value="1"/>
</dbReference>
<feature type="domain" description="WW" evidence="8">
    <location>
        <begin position="255"/>
        <end position="289"/>
    </location>
</feature>
<dbReference type="InterPro" id="IPR001895">
    <property type="entry name" value="RASGEF_cat_dom"/>
</dbReference>
<dbReference type="GO" id="GO:0005085">
    <property type="term" value="F:guanyl-nucleotide exchange factor activity"/>
    <property type="evidence" value="ECO:0007669"/>
    <property type="project" value="UniProtKB-KW"/>
</dbReference>
<dbReference type="CDD" id="cd00155">
    <property type="entry name" value="RasGEF"/>
    <property type="match status" value="1"/>
</dbReference>
<dbReference type="Pfam" id="PF25006">
    <property type="entry name" value="DUF7783"/>
    <property type="match status" value="1"/>
</dbReference>
<evidence type="ECO:0000256" key="4">
    <source>
        <dbReference type="PROSITE-ProRule" id="PRU00192"/>
    </source>
</evidence>
<dbReference type="Proteomes" id="UP000305067">
    <property type="component" value="Unassembled WGS sequence"/>
</dbReference>
<dbReference type="EMBL" id="ML178875">
    <property type="protein sequence ID" value="TFK95756.1"/>
    <property type="molecule type" value="Genomic_DNA"/>
</dbReference>
<dbReference type="Pfam" id="PF00617">
    <property type="entry name" value="RasGEF"/>
    <property type="match status" value="1"/>
</dbReference>
<evidence type="ECO:0000256" key="3">
    <source>
        <dbReference type="PROSITE-ProRule" id="PRU00168"/>
    </source>
</evidence>
<keyword evidence="2 3" id="KW-0344">Guanine-nucleotide releasing factor</keyword>
<dbReference type="InterPro" id="IPR000651">
    <property type="entry name" value="Ras-like_Gua-exchang_fac_N"/>
</dbReference>
<feature type="compositionally biased region" description="Low complexity" evidence="5">
    <location>
        <begin position="18"/>
        <end position="38"/>
    </location>
</feature>
<evidence type="ECO:0000256" key="2">
    <source>
        <dbReference type="ARBA" id="ARBA00022658"/>
    </source>
</evidence>
<feature type="domain" description="SH3" evidence="6">
    <location>
        <begin position="47"/>
        <end position="106"/>
    </location>
</feature>
<dbReference type="PANTHER" id="PTHR23113">
    <property type="entry name" value="GUANINE NUCLEOTIDE EXCHANGE FACTOR"/>
    <property type="match status" value="1"/>
</dbReference>
<feature type="region of interest" description="Disordered" evidence="5">
    <location>
        <begin position="284"/>
        <end position="341"/>
    </location>
</feature>
<dbReference type="GO" id="GO:0007265">
    <property type="term" value="P:Ras protein signal transduction"/>
    <property type="evidence" value="ECO:0007669"/>
    <property type="project" value="TreeGrafter"/>
</dbReference>
<dbReference type="InterPro" id="IPR001452">
    <property type="entry name" value="SH3_domain"/>
</dbReference>
<evidence type="ECO:0000259" key="9">
    <source>
        <dbReference type="PROSITE" id="PS50212"/>
    </source>
</evidence>
<evidence type="ECO:0000259" key="7">
    <source>
        <dbReference type="PROSITE" id="PS50009"/>
    </source>
</evidence>
<dbReference type="CDD" id="cd00201">
    <property type="entry name" value="WW"/>
    <property type="match status" value="1"/>
</dbReference>
<feature type="region of interest" description="Disordered" evidence="5">
    <location>
        <begin position="18"/>
        <end position="41"/>
    </location>
</feature>
<dbReference type="SMART" id="SM00456">
    <property type="entry name" value="WW"/>
    <property type="match status" value="2"/>
</dbReference>
<dbReference type="SMART" id="SM00326">
    <property type="entry name" value="SH3"/>
    <property type="match status" value="1"/>
</dbReference>
<dbReference type="PROSITE" id="PS50212">
    <property type="entry name" value="RASGEF_NTER"/>
    <property type="match status" value="1"/>
</dbReference>
<evidence type="ECO:0000313" key="10">
    <source>
        <dbReference type="EMBL" id="TFK95756.1"/>
    </source>
</evidence>
<feature type="domain" description="Ras-GEF" evidence="7">
    <location>
        <begin position="1050"/>
        <end position="1285"/>
    </location>
</feature>
<dbReference type="Gene3D" id="1.10.840.10">
    <property type="entry name" value="Ras guanine-nucleotide exchange factors catalytic domain"/>
    <property type="match status" value="1"/>
</dbReference>
<accession>A0A5C3Q2M3</accession>
<protein>
    <submittedName>
        <fullName evidence="10">Ras guanine nucleotide exchange factor domain-containing protein</fullName>
    </submittedName>
</protein>
<dbReference type="InterPro" id="IPR036028">
    <property type="entry name" value="SH3-like_dom_sf"/>
</dbReference>
<dbReference type="PROSITE" id="PS50020">
    <property type="entry name" value="WW_DOMAIN_2"/>
    <property type="match status" value="1"/>
</dbReference>
<dbReference type="STRING" id="1884261.A0A5C3Q2M3"/>
<dbReference type="Gene3D" id="2.20.70.10">
    <property type="match status" value="1"/>
</dbReference>
<dbReference type="PRINTS" id="PR00452">
    <property type="entry name" value="SH3DOMAIN"/>
</dbReference>
<evidence type="ECO:0000259" key="8">
    <source>
        <dbReference type="PROSITE" id="PS50020"/>
    </source>
</evidence>
<dbReference type="CDD" id="cd11883">
    <property type="entry name" value="SH3_Sdc25"/>
    <property type="match status" value="1"/>
</dbReference>
<keyword evidence="11" id="KW-1185">Reference proteome</keyword>
<dbReference type="PROSITE" id="PS50009">
    <property type="entry name" value="RASGEF_CAT"/>
    <property type="match status" value="1"/>
</dbReference>
<feature type="compositionally biased region" description="Polar residues" evidence="5">
    <location>
        <begin position="801"/>
        <end position="810"/>
    </location>
</feature>
<evidence type="ECO:0000313" key="11">
    <source>
        <dbReference type="Proteomes" id="UP000305067"/>
    </source>
</evidence>
<feature type="region of interest" description="Disordered" evidence="5">
    <location>
        <begin position="349"/>
        <end position="368"/>
    </location>
</feature>
<keyword evidence="1 4" id="KW-0728">SH3 domain</keyword>
<proteinExistence type="predicted"/>
<feature type="region of interest" description="Disordered" evidence="5">
    <location>
        <begin position="790"/>
        <end position="821"/>
    </location>
</feature>
<dbReference type="InterPro" id="IPR036964">
    <property type="entry name" value="RASGEF_cat_dom_sf"/>
</dbReference>
<dbReference type="SMART" id="SM00147">
    <property type="entry name" value="RasGEF"/>
    <property type="match status" value="1"/>
</dbReference>
<feature type="compositionally biased region" description="Polar residues" evidence="5">
    <location>
        <begin position="284"/>
        <end position="296"/>
    </location>
</feature>
<feature type="compositionally biased region" description="Low complexity" evidence="5">
    <location>
        <begin position="305"/>
        <end position="314"/>
    </location>
</feature>
<organism evidence="10 11">
    <name type="scientific">Pterulicium gracile</name>
    <dbReference type="NCBI Taxonomy" id="1884261"/>
    <lineage>
        <taxon>Eukaryota</taxon>
        <taxon>Fungi</taxon>
        <taxon>Dikarya</taxon>
        <taxon>Basidiomycota</taxon>
        <taxon>Agaricomycotina</taxon>
        <taxon>Agaricomycetes</taxon>
        <taxon>Agaricomycetidae</taxon>
        <taxon>Agaricales</taxon>
        <taxon>Pleurotineae</taxon>
        <taxon>Pterulaceae</taxon>
        <taxon>Pterulicium</taxon>
    </lineage>
</organism>
<feature type="compositionally biased region" description="Polar residues" evidence="5">
    <location>
        <begin position="349"/>
        <end position="363"/>
    </location>
</feature>
<dbReference type="PANTHER" id="PTHR23113:SF368">
    <property type="entry name" value="CELL DIVISION CONTROL PROTEIN 25"/>
    <property type="match status" value="1"/>
</dbReference>
<gene>
    <name evidence="10" type="ORF">BDV98DRAFT_537354</name>
</gene>
<dbReference type="InterPro" id="IPR001202">
    <property type="entry name" value="WW_dom"/>
</dbReference>
<name>A0A5C3Q2M3_9AGAR</name>
<dbReference type="SMART" id="SM00229">
    <property type="entry name" value="RasGEFN"/>
    <property type="match status" value="1"/>
</dbReference>
<dbReference type="InterPro" id="IPR056685">
    <property type="entry name" value="DUF7783"/>
</dbReference>
<reference evidence="10 11" key="1">
    <citation type="journal article" date="2019" name="Nat. Ecol. Evol.">
        <title>Megaphylogeny resolves global patterns of mushroom evolution.</title>
        <authorList>
            <person name="Varga T."/>
            <person name="Krizsan K."/>
            <person name="Foldi C."/>
            <person name="Dima B."/>
            <person name="Sanchez-Garcia M."/>
            <person name="Sanchez-Ramirez S."/>
            <person name="Szollosi G.J."/>
            <person name="Szarkandi J.G."/>
            <person name="Papp V."/>
            <person name="Albert L."/>
            <person name="Andreopoulos W."/>
            <person name="Angelini C."/>
            <person name="Antonin V."/>
            <person name="Barry K.W."/>
            <person name="Bougher N.L."/>
            <person name="Buchanan P."/>
            <person name="Buyck B."/>
            <person name="Bense V."/>
            <person name="Catcheside P."/>
            <person name="Chovatia M."/>
            <person name="Cooper J."/>
            <person name="Damon W."/>
            <person name="Desjardin D."/>
            <person name="Finy P."/>
            <person name="Geml J."/>
            <person name="Haridas S."/>
            <person name="Hughes K."/>
            <person name="Justo A."/>
            <person name="Karasinski D."/>
            <person name="Kautmanova I."/>
            <person name="Kiss B."/>
            <person name="Kocsube S."/>
            <person name="Kotiranta H."/>
            <person name="LaButti K.M."/>
            <person name="Lechner B.E."/>
            <person name="Liimatainen K."/>
            <person name="Lipzen A."/>
            <person name="Lukacs Z."/>
            <person name="Mihaltcheva S."/>
            <person name="Morgado L.N."/>
            <person name="Niskanen T."/>
            <person name="Noordeloos M.E."/>
            <person name="Ohm R.A."/>
            <person name="Ortiz-Santana B."/>
            <person name="Ovrebo C."/>
            <person name="Racz N."/>
            <person name="Riley R."/>
            <person name="Savchenko A."/>
            <person name="Shiryaev A."/>
            <person name="Soop K."/>
            <person name="Spirin V."/>
            <person name="Szebenyi C."/>
            <person name="Tomsovsky M."/>
            <person name="Tulloss R.E."/>
            <person name="Uehling J."/>
            <person name="Grigoriev I.V."/>
            <person name="Vagvolgyi C."/>
            <person name="Papp T."/>
            <person name="Martin F.M."/>
            <person name="Miettinen O."/>
            <person name="Hibbett D.S."/>
            <person name="Nagy L.G."/>
        </authorList>
    </citation>
    <scope>NUCLEOTIDE SEQUENCE [LARGE SCALE GENOMIC DNA]</scope>
    <source>
        <strain evidence="10 11">CBS 309.79</strain>
    </source>
</reference>
<dbReference type="Pfam" id="PF00618">
    <property type="entry name" value="RasGEF_N"/>
    <property type="match status" value="1"/>
</dbReference>
<dbReference type="Pfam" id="PF00018">
    <property type="entry name" value="SH3_1"/>
    <property type="match status" value="1"/>
</dbReference>
<dbReference type="SUPFAM" id="SSF48366">
    <property type="entry name" value="Ras GEF"/>
    <property type="match status" value="1"/>
</dbReference>
<dbReference type="Gene3D" id="1.20.870.10">
    <property type="entry name" value="Son of sevenless (SoS) protein Chain: S domain 1"/>
    <property type="match status" value="1"/>
</dbReference>
<dbReference type="OrthoDB" id="546434at2759"/>
<feature type="domain" description="N-terminal Ras-GEF" evidence="9">
    <location>
        <begin position="887"/>
        <end position="1017"/>
    </location>
</feature>
<dbReference type="GO" id="GO:0005886">
    <property type="term" value="C:plasma membrane"/>
    <property type="evidence" value="ECO:0007669"/>
    <property type="project" value="TreeGrafter"/>
</dbReference>
<dbReference type="SUPFAM" id="SSF50044">
    <property type="entry name" value="SH3-domain"/>
    <property type="match status" value="1"/>
</dbReference>
<dbReference type="CDD" id="cd06224">
    <property type="entry name" value="REM"/>
    <property type="match status" value="1"/>
</dbReference>
<dbReference type="InterPro" id="IPR008937">
    <property type="entry name" value="Ras-like_GEF"/>
</dbReference>
<evidence type="ECO:0000256" key="1">
    <source>
        <dbReference type="ARBA" id="ARBA00022443"/>
    </source>
</evidence>
<evidence type="ECO:0000256" key="5">
    <source>
        <dbReference type="SAM" id="MobiDB-lite"/>
    </source>
</evidence>
<dbReference type="InterPro" id="IPR023578">
    <property type="entry name" value="Ras_GEF_dom_sf"/>
</dbReference>